<dbReference type="GeneID" id="18916894"/>
<evidence type="ECO:0000313" key="3">
    <source>
        <dbReference type="Proteomes" id="UP000008370"/>
    </source>
</evidence>
<dbReference type="InParanoid" id="K5VRB4"/>
<dbReference type="Proteomes" id="UP000008370">
    <property type="component" value="Unassembled WGS sequence"/>
</dbReference>
<name>K5VRB4_PHACS</name>
<reference evidence="2 3" key="1">
    <citation type="journal article" date="2012" name="BMC Genomics">
        <title>Comparative genomics of the white-rot fungi, Phanerochaete carnosa and P. chrysosporium, to elucidate the genetic basis of the distinct wood types they colonize.</title>
        <authorList>
            <person name="Suzuki H."/>
            <person name="MacDonald J."/>
            <person name="Syed K."/>
            <person name="Salamov A."/>
            <person name="Hori C."/>
            <person name="Aerts A."/>
            <person name="Henrissat B."/>
            <person name="Wiebenga A."/>
            <person name="vanKuyk P.A."/>
            <person name="Barry K."/>
            <person name="Lindquist E."/>
            <person name="LaButti K."/>
            <person name="Lapidus A."/>
            <person name="Lucas S."/>
            <person name="Coutinho P."/>
            <person name="Gong Y."/>
            <person name="Samejima M."/>
            <person name="Mahadevan R."/>
            <person name="Abou-Zaid M."/>
            <person name="de Vries R.P."/>
            <person name="Igarashi K."/>
            <person name="Yadav J.S."/>
            <person name="Grigoriev I.V."/>
            <person name="Master E.R."/>
        </authorList>
    </citation>
    <scope>NUCLEOTIDE SEQUENCE [LARGE SCALE GENOMIC DNA]</scope>
    <source>
        <strain evidence="2 3">HHB-10118-sp</strain>
    </source>
</reference>
<organism evidence="2 3">
    <name type="scientific">Phanerochaete carnosa (strain HHB-10118-sp)</name>
    <name type="common">White-rot fungus</name>
    <name type="synonym">Peniophora carnosa</name>
    <dbReference type="NCBI Taxonomy" id="650164"/>
    <lineage>
        <taxon>Eukaryota</taxon>
        <taxon>Fungi</taxon>
        <taxon>Dikarya</taxon>
        <taxon>Basidiomycota</taxon>
        <taxon>Agaricomycotina</taxon>
        <taxon>Agaricomycetes</taxon>
        <taxon>Polyporales</taxon>
        <taxon>Phanerochaetaceae</taxon>
        <taxon>Phanerochaete</taxon>
    </lineage>
</organism>
<dbReference type="AlphaFoldDB" id="K5VRB4"/>
<feature type="domain" description="CHAT" evidence="1">
    <location>
        <begin position="276"/>
        <end position="574"/>
    </location>
</feature>
<protein>
    <recommendedName>
        <fullName evidence="1">CHAT domain-containing protein</fullName>
    </recommendedName>
</protein>
<gene>
    <name evidence="2" type="ORF">PHACADRAFT_257596</name>
</gene>
<dbReference type="KEGG" id="pco:PHACADRAFT_257596"/>
<evidence type="ECO:0000259" key="1">
    <source>
        <dbReference type="Pfam" id="PF12770"/>
    </source>
</evidence>
<evidence type="ECO:0000313" key="2">
    <source>
        <dbReference type="EMBL" id="EKM54018.1"/>
    </source>
</evidence>
<sequence>MDLLRRVCTSADGQLSLLHRLKTATFWADAAYTSAHPYALEAYRTSLQLAECAFVAYPICEVRHDYVLKETQSVATDAASCAIENKDLTIAVEMLEQGRALLWSHLRKLRPPLHMIESIDPHLRDDLLRVTQALQVFALSFDASTQDDDSPRTPGSAMLIDDVGARFKEHRKLVTELDTIISTLRKVPGMERFFLVPSYDMLRDVTSEGPVIIVNHSKHHSDALILLHGGSPTRVPLDRGFYQKVLEMTERLCQAQTYLGKKPKKYEKELREILADVWLLLGRPVRDALVSLGVDKGSRVWWCPTSAVSALPLHAAGPETIASEQGEAKRRKRYYFQDFYVSSYTPTLSALLEARKYASVGQAAAGRATQRNPPDKPSLLVIAHSGGNLEQVPKEVAIMRAIHRRFKRTKFLQGRDAKRESVMRELREHPWVHIACHGSLTPGEPFKSAFRLSEDDRLTLADIMGSRIPNAEFAFLSACHTAEQTQGSASEEVLQLAAAVQFCGYRSVIGTMWAMQDLDGPSLVANVYESMFAEAGYPDEMGFKRAARALHSATRQMRKDGAMLEQWVNFVHIGA</sequence>
<dbReference type="HOGENOM" id="CLU_001305_5_0_1"/>
<accession>K5VRB4</accession>
<keyword evidence="3" id="KW-1185">Reference proteome</keyword>
<dbReference type="EMBL" id="JH930473">
    <property type="protein sequence ID" value="EKM54018.1"/>
    <property type="molecule type" value="Genomic_DNA"/>
</dbReference>
<dbReference type="Pfam" id="PF12770">
    <property type="entry name" value="CHAT"/>
    <property type="match status" value="1"/>
</dbReference>
<proteinExistence type="predicted"/>
<dbReference type="OrthoDB" id="3261813at2759"/>
<dbReference type="STRING" id="650164.K5VRB4"/>
<dbReference type="RefSeq" id="XP_007396723.1">
    <property type="nucleotide sequence ID" value="XM_007396661.1"/>
</dbReference>
<dbReference type="InterPro" id="IPR024983">
    <property type="entry name" value="CHAT_dom"/>
</dbReference>